<comment type="similarity">
    <text evidence="1">Belongs to the YciI family.</text>
</comment>
<reference evidence="3 4" key="1">
    <citation type="submission" date="2021-01" db="EMBL/GenBank/DDBJ databases">
        <title>Whole genome shotgun sequence of Microbispora corallina NBRC 16416.</title>
        <authorList>
            <person name="Komaki H."/>
            <person name="Tamura T."/>
        </authorList>
    </citation>
    <scope>NUCLEOTIDE SEQUENCE [LARGE SCALE GENOMIC DNA]</scope>
    <source>
        <strain evidence="3 4">NBRC 16416</strain>
    </source>
</reference>
<dbReference type="Pfam" id="PF03795">
    <property type="entry name" value="YCII"/>
    <property type="match status" value="1"/>
</dbReference>
<organism evidence="3 4">
    <name type="scientific">Microbispora corallina</name>
    <dbReference type="NCBI Taxonomy" id="83302"/>
    <lineage>
        <taxon>Bacteria</taxon>
        <taxon>Bacillati</taxon>
        <taxon>Actinomycetota</taxon>
        <taxon>Actinomycetes</taxon>
        <taxon>Streptosporangiales</taxon>
        <taxon>Streptosporangiaceae</taxon>
        <taxon>Microbispora</taxon>
    </lineage>
</organism>
<gene>
    <name evidence="3" type="ORF">Mco01_06170</name>
</gene>
<dbReference type="Gene3D" id="3.30.70.1060">
    <property type="entry name" value="Dimeric alpha+beta barrel"/>
    <property type="match status" value="1"/>
</dbReference>
<name>A0ABQ4FS09_9ACTN</name>
<accession>A0ABQ4FS09</accession>
<comment type="caution">
    <text evidence="3">The sequence shown here is derived from an EMBL/GenBank/DDBJ whole genome shotgun (WGS) entry which is preliminary data.</text>
</comment>
<protein>
    <recommendedName>
        <fullName evidence="2">YCII-related domain-containing protein</fullName>
    </recommendedName>
</protein>
<dbReference type="InterPro" id="IPR011008">
    <property type="entry name" value="Dimeric_a/b-barrel"/>
</dbReference>
<keyword evidence="4" id="KW-1185">Reference proteome</keyword>
<evidence type="ECO:0000313" key="3">
    <source>
        <dbReference type="EMBL" id="GIH37617.1"/>
    </source>
</evidence>
<proteinExistence type="inferred from homology"/>
<dbReference type="InterPro" id="IPR005545">
    <property type="entry name" value="YCII"/>
</dbReference>
<evidence type="ECO:0000259" key="2">
    <source>
        <dbReference type="Pfam" id="PF03795"/>
    </source>
</evidence>
<dbReference type="EMBL" id="BOOC01000002">
    <property type="protein sequence ID" value="GIH37617.1"/>
    <property type="molecule type" value="Genomic_DNA"/>
</dbReference>
<evidence type="ECO:0000256" key="1">
    <source>
        <dbReference type="ARBA" id="ARBA00007689"/>
    </source>
</evidence>
<feature type="domain" description="YCII-related" evidence="2">
    <location>
        <begin position="30"/>
        <end position="94"/>
    </location>
</feature>
<evidence type="ECO:0000313" key="4">
    <source>
        <dbReference type="Proteomes" id="UP000603904"/>
    </source>
</evidence>
<dbReference type="SUPFAM" id="SSF54909">
    <property type="entry name" value="Dimeric alpha+beta barrel"/>
    <property type="match status" value="1"/>
</dbReference>
<dbReference type="Proteomes" id="UP000603904">
    <property type="component" value="Unassembled WGS sequence"/>
</dbReference>
<sequence length="113" mass="12183">MTHFLISFPSAAMVISEEDFPDVVRDSHAVIQEAKDAGVYVFGGGIDEDVDPVLVAGDGTVTEGTYPQTTQLNGGYTILDLPSREAALEWAQKIAASCRCSQEVRAFQYDPLA</sequence>
<dbReference type="RefSeq" id="WP_204055349.1">
    <property type="nucleotide sequence ID" value="NZ_BAAAGP010000001.1"/>
</dbReference>